<dbReference type="Proteomes" id="UP000838412">
    <property type="component" value="Chromosome 9"/>
</dbReference>
<dbReference type="PANTHER" id="PTHR19959">
    <property type="entry name" value="KINESIN LIGHT CHAIN"/>
    <property type="match status" value="1"/>
</dbReference>
<sequence length="324" mass="36792">MARRIAPKILWEDRENFLSNEPTGQLLNVKNDMYRFPGIAIDLIALCCQTKNASTWGIIDELKKAERITEEDATHLTVLISIAAELRLRTYIANGGQQDSLSPLVKLNYKPEEVRTYIANGGQQDSLSPLAKLNYHSEVQEVSHTTLKSIFYIPDTKALFRYYCTAEPLKKCVIDMSLEMKKGIYGHNTAHPDIARSLSILGSLWSDLGDHRKAINSLELSLNMRKTIYGETTVHPDIATSLCNLGFSWSDLGDQTKAIYYIEQSLRMFRAVYGKKTAHPQIAALLKNLSIIWSKQGDEVKAMEYKERYQSMFMAMYANRTPPK</sequence>
<dbReference type="InterPro" id="IPR019734">
    <property type="entry name" value="TPR_rpt"/>
</dbReference>
<dbReference type="Pfam" id="PF13374">
    <property type="entry name" value="TPR_10"/>
    <property type="match status" value="2"/>
</dbReference>
<protein>
    <submittedName>
        <fullName evidence="1">KLC4 protein</fullName>
    </submittedName>
</protein>
<dbReference type="OrthoDB" id="6161812at2759"/>
<name>A0A8K0AFC0_BRALA</name>
<dbReference type="EMBL" id="OV696694">
    <property type="protein sequence ID" value="CAH1273915.1"/>
    <property type="molecule type" value="Genomic_DNA"/>
</dbReference>
<keyword evidence="2" id="KW-1185">Reference proteome</keyword>
<dbReference type="Gene3D" id="1.25.40.10">
    <property type="entry name" value="Tetratricopeptide repeat domain"/>
    <property type="match status" value="1"/>
</dbReference>
<dbReference type="SMART" id="SM00028">
    <property type="entry name" value="TPR"/>
    <property type="match status" value="2"/>
</dbReference>
<evidence type="ECO:0000313" key="2">
    <source>
        <dbReference type="Proteomes" id="UP000838412"/>
    </source>
</evidence>
<proteinExistence type="predicted"/>
<gene>
    <name evidence="1" type="primary">KLC4</name>
    <name evidence="1" type="ORF">BLAG_LOCUS25107</name>
</gene>
<dbReference type="InterPro" id="IPR011990">
    <property type="entry name" value="TPR-like_helical_dom_sf"/>
</dbReference>
<organism evidence="1 2">
    <name type="scientific">Branchiostoma lanceolatum</name>
    <name type="common">Common lancelet</name>
    <name type="synonym">Amphioxus lanceolatum</name>
    <dbReference type="NCBI Taxonomy" id="7740"/>
    <lineage>
        <taxon>Eukaryota</taxon>
        <taxon>Metazoa</taxon>
        <taxon>Chordata</taxon>
        <taxon>Cephalochordata</taxon>
        <taxon>Leptocardii</taxon>
        <taxon>Amphioxiformes</taxon>
        <taxon>Branchiostomatidae</taxon>
        <taxon>Branchiostoma</taxon>
    </lineage>
</organism>
<reference evidence="1" key="1">
    <citation type="submission" date="2022-01" db="EMBL/GenBank/DDBJ databases">
        <authorList>
            <person name="Braso-Vives M."/>
        </authorList>
    </citation>
    <scope>NUCLEOTIDE SEQUENCE</scope>
</reference>
<evidence type="ECO:0000313" key="1">
    <source>
        <dbReference type="EMBL" id="CAH1273915.1"/>
    </source>
</evidence>
<dbReference type="PANTHER" id="PTHR19959:SF119">
    <property type="entry name" value="FUNGAL LIPASE-LIKE DOMAIN-CONTAINING PROTEIN"/>
    <property type="match status" value="1"/>
</dbReference>
<accession>A0A8K0AFC0</accession>
<dbReference type="SUPFAM" id="SSF48452">
    <property type="entry name" value="TPR-like"/>
    <property type="match status" value="1"/>
</dbReference>
<dbReference type="AlphaFoldDB" id="A0A8K0AFC0"/>